<proteinExistence type="predicted"/>
<sequence>MPKEQINAMGTLNNRWGVCGFNSSLYALYEHNPRKRADLTSAAKVDTRVAAEIKTFLKMLQAEGNAKLLSDIEAFTRSFGGKWAGFTIAGYIQKIDAEAAKEGGKFKAKMRPDLSLALPPHAVVAYLQKVAGFPGAKVVTDPVGGNLLTSSTANEQIIGIRDPKMASYNGLAHWVYMNNGVVYSWGRQFTSIQQAGDECGCTGVACIVELV</sequence>
<organism evidence="1 2">
    <name type="scientific">Methylocaldum marinum</name>
    <dbReference type="NCBI Taxonomy" id="1432792"/>
    <lineage>
        <taxon>Bacteria</taxon>
        <taxon>Pseudomonadati</taxon>
        <taxon>Pseudomonadota</taxon>
        <taxon>Gammaproteobacteria</taxon>
        <taxon>Methylococcales</taxon>
        <taxon>Methylococcaceae</taxon>
        <taxon>Methylocaldum</taxon>
    </lineage>
</organism>
<name>A0A250KT26_9GAMM</name>
<evidence type="ECO:0000313" key="1">
    <source>
        <dbReference type="EMBL" id="BBA34815.1"/>
    </source>
</evidence>
<keyword evidence="2" id="KW-1185">Reference proteome</keyword>
<gene>
    <name evidence="1" type="ORF">sS8_2870</name>
</gene>
<dbReference type="AlphaFoldDB" id="A0A250KT26"/>
<dbReference type="OrthoDB" id="5570422at2"/>
<evidence type="ECO:0000313" key="2">
    <source>
        <dbReference type="Proteomes" id="UP000266313"/>
    </source>
</evidence>
<accession>A0A250KT26</accession>
<dbReference type="EMBL" id="AP017928">
    <property type="protein sequence ID" value="BBA34815.1"/>
    <property type="molecule type" value="Genomic_DNA"/>
</dbReference>
<dbReference type="RefSeq" id="WP_145986530.1">
    <property type="nucleotide sequence ID" value="NZ_AP017928.1"/>
</dbReference>
<dbReference type="Proteomes" id="UP000266313">
    <property type="component" value="Chromosome"/>
</dbReference>
<dbReference type="KEGG" id="mmai:sS8_2870"/>
<reference evidence="1 2" key="1">
    <citation type="submission" date="2016-12" db="EMBL/GenBank/DDBJ databases">
        <title>Genome sequencing of Methylocaldum marinum.</title>
        <authorList>
            <person name="Takeuchi M."/>
            <person name="Kamagata Y."/>
            <person name="Hiraoka S."/>
            <person name="Oshima K."/>
            <person name="Hattori M."/>
            <person name="Iwasaki W."/>
        </authorList>
    </citation>
    <scope>NUCLEOTIDE SEQUENCE [LARGE SCALE GENOMIC DNA]</scope>
    <source>
        <strain evidence="1 2">S8</strain>
    </source>
</reference>
<protein>
    <submittedName>
        <fullName evidence="1">Uncharacterized protein</fullName>
    </submittedName>
</protein>